<dbReference type="SUPFAM" id="SSF52540">
    <property type="entry name" value="P-loop containing nucleoside triphosphate hydrolases"/>
    <property type="match status" value="1"/>
</dbReference>
<feature type="region of interest" description="Disordered" evidence="16">
    <location>
        <begin position="1045"/>
        <end position="1090"/>
    </location>
</feature>
<dbReference type="PANTHER" id="PTHR47969">
    <property type="entry name" value="CHROMOSOME-ASSOCIATED KINESIN KIF4A-RELATED"/>
    <property type="match status" value="1"/>
</dbReference>
<evidence type="ECO:0000256" key="12">
    <source>
        <dbReference type="ARBA" id="ARBA00034704"/>
    </source>
</evidence>
<feature type="region of interest" description="Disordered" evidence="16">
    <location>
        <begin position="915"/>
        <end position="981"/>
    </location>
</feature>
<dbReference type="GO" id="GO:0007018">
    <property type="term" value="P:microtubule-based movement"/>
    <property type="evidence" value="ECO:0007669"/>
    <property type="project" value="InterPro"/>
</dbReference>
<dbReference type="PROSITE" id="PS00411">
    <property type="entry name" value="KINESIN_MOTOR_1"/>
    <property type="match status" value="1"/>
</dbReference>
<feature type="compositionally biased region" description="Basic and acidic residues" evidence="16">
    <location>
        <begin position="539"/>
        <end position="552"/>
    </location>
</feature>
<evidence type="ECO:0000256" key="8">
    <source>
        <dbReference type="ARBA" id="ARBA00022840"/>
    </source>
</evidence>
<evidence type="ECO:0000256" key="11">
    <source>
        <dbReference type="ARBA" id="ARBA00023212"/>
    </source>
</evidence>
<dbReference type="Gene3D" id="3.30.40.10">
    <property type="entry name" value="Zinc/RING finger domain, C3HC4 (zinc finger)"/>
    <property type="match status" value="1"/>
</dbReference>
<feature type="compositionally biased region" description="Basic residues" evidence="16">
    <location>
        <begin position="761"/>
        <end position="773"/>
    </location>
</feature>
<dbReference type="Gene3D" id="3.40.850.10">
    <property type="entry name" value="Kinesin motor domain"/>
    <property type="match status" value="1"/>
</dbReference>
<dbReference type="SMART" id="SM00129">
    <property type="entry name" value="KISc"/>
    <property type="match status" value="1"/>
</dbReference>
<evidence type="ECO:0000256" key="1">
    <source>
        <dbReference type="ARBA" id="ARBA00004245"/>
    </source>
</evidence>
<evidence type="ECO:0000313" key="19">
    <source>
        <dbReference type="EMBL" id="GMH50108.1"/>
    </source>
</evidence>
<organism evidence="19 20">
    <name type="scientific">Triparma retinervis</name>
    <dbReference type="NCBI Taxonomy" id="2557542"/>
    <lineage>
        <taxon>Eukaryota</taxon>
        <taxon>Sar</taxon>
        <taxon>Stramenopiles</taxon>
        <taxon>Ochrophyta</taxon>
        <taxon>Bolidophyceae</taxon>
        <taxon>Parmales</taxon>
        <taxon>Triparmaceae</taxon>
        <taxon>Triparma</taxon>
    </lineage>
</organism>
<dbReference type="InterPro" id="IPR001752">
    <property type="entry name" value="Kinesin_motor_dom"/>
</dbReference>
<dbReference type="EMBL" id="BRXZ01001934">
    <property type="protein sequence ID" value="GMH50108.1"/>
    <property type="molecule type" value="Genomic_DNA"/>
</dbReference>
<feature type="coiled-coil region" evidence="15">
    <location>
        <begin position="854"/>
        <end position="902"/>
    </location>
</feature>
<dbReference type="Pfam" id="PF00225">
    <property type="entry name" value="Kinesin"/>
    <property type="match status" value="1"/>
</dbReference>
<evidence type="ECO:0000256" key="15">
    <source>
        <dbReference type="SAM" id="Coils"/>
    </source>
</evidence>
<dbReference type="InterPro" id="IPR019786">
    <property type="entry name" value="Zinc_finger_PHD-type_CS"/>
</dbReference>
<evidence type="ECO:0000256" key="6">
    <source>
        <dbReference type="ARBA" id="ARBA00022771"/>
    </source>
</evidence>
<evidence type="ECO:0000256" key="13">
    <source>
        <dbReference type="PROSITE-ProRule" id="PRU00146"/>
    </source>
</evidence>
<dbReference type="InterPro" id="IPR036961">
    <property type="entry name" value="Kinesin_motor_dom_sf"/>
</dbReference>
<keyword evidence="8 14" id="KW-0067">ATP-binding</keyword>
<dbReference type="GO" id="GO:0007052">
    <property type="term" value="P:mitotic spindle organization"/>
    <property type="evidence" value="ECO:0007669"/>
    <property type="project" value="TreeGrafter"/>
</dbReference>
<comment type="similarity">
    <text evidence="12">Belongs to the TRAFAC class myosin-kinesin ATPase superfamily. Kinesin family. KIN-5/BimC subfamily.</text>
</comment>
<dbReference type="GO" id="GO:0003777">
    <property type="term" value="F:microtubule motor activity"/>
    <property type="evidence" value="ECO:0007669"/>
    <property type="project" value="InterPro"/>
</dbReference>
<feature type="coiled-coil region" evidence="15">
    <location>
        <begin position="701"/>
        <end position="736"/>
    </location>
</feature>
<evidence type="ECO:0000256" key="5">
    <source>
        <dbReference type="ARBA" id="ARBA00022741"/>
    </source>
</evidence>
<dbReference type="PANTHER" id="PTHR47969:SF15">
    <property type="entry name" value="CHROMOSOME-ASSOCIATED KINESIN KIF4A-RELATED"/>
    <property type="match status" value="1"/>
</dbReference>
<evidence type="ECO:0000256" key="7">
    <source>
        <dbReference type="ARBA" id="ARBA00022833"/>
    </source>
</evidence>
<dbReference type="GO" id="GO:0008017">
    <property type="term" value="F:microtubule binding"/>
    <property type="evidence" value="ECO:0007669"/>
    <property type="project" value="InterPro"/>
</dbReference>
<dbReference type="PROSITE" id="PS50016">
    <property type="entry name" value="ZF_PHD_2"/>
    <property type="match status" value="1"/>
</dbReference>
<dbReference type="PRINTS" id="PR00380">
    <property type="entry name" value="KINESINHEAVY"/>
</dbReference>
<feature type="binding site" evidence="14">
    <location>
        <begin position="94"/>
        <end position="101"/>
    </location>
    <ligand>
        <name>ATP</name>
        <dbReference type="ChEBI" id="CHEBI:30616"/>
    </ligand>
</feature>
<feature type="region of interest" description="Disordered" evidence="16">
    <location>
        <begin position="813"/>
        <end position="851"/>
    </location>
</feature>
<evidence type="ECO:0000313" key="20">
    <source>
        <dbReference type="Proteomes" id="UP001165082"/>
    </source>
</evidence>
<feature type="compositionally biased region" description="Polar residues" evidence="16">
    <location>
        <begin position="833"/>
        <end position="845"/>
    </location>
</feature>
<feature type="compositionally biased region" description="Acidic residues" evidence="16">
    <location>
        <begin position="528"/>
        <end position="538"/>
    </location>
</feature>
<dbReference type="GO" id="GO:0008270">
    <property type="term" value="F:zinc ion binding"/>
    <property type="evidence" value="ECO:0007669"/>
    <property type="project" value="UniProtKB-KW"/>
</dbReference>
<dbReference type="OrthoDB" id="3176171at2759"/>
<dbReference type="InterPro" id="IPR001965">
    <property type="entry name" value="Znf_PHD"/>
</dbReference>
<feature type="compositionally biased region" description="Acidic residues" evidence="16">
    <location>
        <begin position="430"/>
        <end position="441"/>
    </location>
</feature>
<dbReference type="PROSITE" id="PS50067">
    <property type="entry name" value="KINESIN_MOTOR_2"/>
    <property type="match status" value="1"/>
</dbReference>
<dbReference type="GO" id="GO:0005874">
    <property type="term" value="C:microtubule"/>
    <property type="evidence" value="ECO:0007669"/>
    <property type="project" value="UniProtKB-KW"/>
</dbReference>
<dbReference type="GO" id="GO:0051231">
    <property type="term" value="P:spindle elongation"/>
    <property type="evidence" value="ECO:0007669"/>
    <property type="project" value="TreeGrafter"/>
</dbReference>
<reference evidence="19" key="1">
    <citation type="submission" date="2022-07" db="EMBL/GenBank/DDBJ databases">
        <title>Genome analysis of Parmales, a sister group of diatoms, reveals the evolutionary specialization of diatoms from phago-mixotrophs to photoautotrophs.</title>
        <authorList>
            <person name="Ban H."/>
            <person name="Sato S."/>
            <person name="Yoshikawa S."/>
            <person name="Kazumasa Y."/>
            <person name="Nakamura Y."/>
            <person name="Ichinomiya M."/>
            <person name="Saitoh K."/>
            <person name="Sato N."/>
            <person name="Blanc-Mathieu R."/>
            <person name="Endo H."/>
            <person name="Kuwata A."/>
            <person name="Ogata H."/>
        </authorList>
    </citation>
    <scope>NUCLEOTIDE SEQUENCE</scope>
</reference>
<evidence type="ECO:0008006" key="21">
    <source>
        <dbReference type="Google" id="ProtNLM"/>
    </source>
</evidence>
<gene>
    <name evidence="19" type="ORF">TrRE_jg4694</name>
</gene>
<dbReference type="InterPro" id="IPR019821">
    <property type="entry name" value="Kinesin_motor_CS"/>
</dbReference>
<evidence type="ECO:0000256" key="4">
    <source>
        <dbReference type="ARBA" id="ARBA00022723"/>
    </source>
</evidence>
<feature type="region of interest" description="Disordered" evidence="16">
    <location>
        <begin position="502"/>
        <end position="588"/>
    </location>
</feature>
<dbReference type="SMART" id="SM00249">
    <property type="entry name" value="PHD"/>
    <property type="match status" value="1"/>
</dbReference>
<feature type="region of interest" description="Disordered" evidence="16">
    <location>
        <begin position="758"/>
        <end position="791"/>
    </location>
</feature>
<keyword evidence="9 15" id="KW-0175">Coiled coil</keyword>
<feature type="compositionally biased region" description="Polar residues" evidence="16">
    <location>
        <begin position="563"/>
        <end position="573"/>
    </location>
</feature>
<feature type="compositionally biased region" description="Low complexity" evidence="16">
    <location>
        <begin position="947"/>
        <end position="962"/>
    </location>
</feature>
<dbReference type="AlphaFoldDB" id="A0A9W6ZFF3"/>
<evidence type="ECO:0000256" key="3">
    <source>
        <dbReference type="ARBA" id="ARBA00022701"/>
    </source>
</evidence>
<feature type="coiled-coil region" evidence="15">
    <location>
        <begin position="383"/>
        <end position="410"/>
    </location>
</feature>
<dbReference type="SUPFAM" id="SSF57903">
    <property type="entry name" value="FYVE/PHD zinc finger"/>
    <property type="match status" value="1"/>
</dbReference>
<feature type="compositionally biased region" description="Polar residues" evidence="16">
    <location>
        <begin position="932"/>
        <end position="946"/>
    </location>
</feature>
<protein>
    <recommendedName>
        <fullName evidence="21">Kinesin-like protein</fullName>
    </recommendedName>
</protein>
<dbReference type="InterPro" id="IPR013083">
    <property type="entry name" value="Znf_RING/FYVE/PHD"/>
</dbReference>
<dbReference type="GO" id="GO:0005524">
    <property type="term" value="F:ATP binding"/>
    <property type="evidence" value="ECO:0007669"/>
    <property type="project" value="UniProtKB-UniRule"/>
</dbReference>
<feature type="compositionally biased region" description="Gly residues" evidence="16">
    <location>
        <begin position="774"/>
        <end position="786"/>
    </location>
</feature>
<dbReference type="FunFam" id="3.40.850.10:FF:000019">
    <property type="entry name" value="Kinesin-like protein KIN-5D"/>
    <property type="match status" value="1"/>
</dbReference>
<name>A0A9W6ZFF3_9STRA</name>
<keyword evidence="3" id="KW-0493">Microtubule</keyword>
<evidence type="ECO:0000259" key="18">
    <source>
        <dbReference type="PROSITE" id="PS50067"/>
    </source>
</evidence>
<dbReference type="InterPro" id="IPR027640">
    <property type="entry name" value="Kinesin-like_fam"/>
</dbReference>
<evidence type="ECO:0000256" key="16">
    <source>
        <dbReference type="SAM" id="MobiDB-lite"/>
    </source>
</evidence>
<keyword evidence="6 13" id="KW-0863">Zinc-finger</keyword>
<keyword evidence="4" id="KW-0479">Metal-binding</keyword>
<sequence length="1125" mass="123115">MANPTPSVQVFCRFRPQNDHEAKQHGEVCCKANETNALIDLAFTDKISESQNAIFTFDRVFTPAHSQSEIFDRVVAPLVTDALSGFNVTIIAYGQTGSGKTHTMEGPPNVSYDGPDAGVLPRVAHTIFSTITSNESSSTENEFTYNVGMSVIEIYLERIVDLLDNSTPQIKRNSDSMLKIREDASGGVYLEGVVEQSVANAKDLITCLETAGKKRSTGGHAMNARSSRSHLVAIVTVLQKRGGVTTTGKMSICDLAGSEMVRKTEAEGQRLKEAKAINRSLSALGNVINALTKDTSAATSSQSSAHIPYRDSKLTRLLQDSLGGNSKTALIVTASMSSVNIAETLSTLRFGTRAKKLRNKPRVNAERSIAEYKKLLKVSDLKVGELLAMIKEMQAEIQSLKDKIKTMHVAGSARNVATSRSQQPSPAPQEETDDDSDDDEGISWIPKNDEDLTMDSEEIERLKEKVSSLEALLQSEKGIHEEEARKKIEDEKRLRILAEQESLNQFTKGWQVGQRAVSDAYGNGVKDGEEDGDEERGEQEEKEKEKEKKEDGVAEATTDPDANESSAATTPRKSPSPPPNDDEEESYCQVCGLSESETAAHESADCENKLGPLLICDGNCSSFYHTSCAGLGLSPPAGEWYCADCADVPLDDPLPSPMRKDQHDSFDEAAAAAVAELSAVRGRFIALRKQRDRLIARWKGERETQRRVEKTKRILRRKREEEIVRLREVILVLQEEVDMSEDDRKWLRQVMESTVAFSPSRLKRHQQARRGGRRLGGGGGVGGGGGEGEEERGANVGLILEIPDALAGQLDLEQEPEPEPGPEPEPEPDVKAGSTSQPPQKQQAQRSRHQAAILEAKDAEISTMQKQFEAAKTQILKQQRQLAKYKALIQEQQQTLTGLKNENIELASVGKASSVLASSPFGPLGGGSFNSAPSSPTQDVMANENTDPANNNGSNPSDNSGAFKTMKNWWAGEDEDKKEEVELEKEVGAVALRRKSNTAPMEGVVKEKAEARSAPFRNRLIGLLSSIEKEAKDYNSLKERIKVENREQRSNRRASVTAAERRASRAAAGLPPRNGESTPNRVDSDENLMSKTLDARIGGVKIEEEEIVGRLVQSQSFSEIPVDPD</sequence>
<feature type="compositionally biased region" description="Acidic residues" evidence="16">
    <location>
        <begin position="813"/>
        <end position="827"/>
    </location>
</feature>
<evidence type="ECO:0000256" key="10">
    <source>
        <dbReference type="ARBA" id="ARBA00023175"/>
    </source>
</evidence>
<evidence type="ECO:0000256" key="14">
    <source>
        <dbReference type="PROSITE-ProRule" id="PRU00283"/>
    </source>
</evidence>
<keyword evidence="7" id="KW-0862">Zinc</keyword>
<keyword evidence="10 14" id="KW-0505">Motor protein</keyword>
<dbReference type="InterPro" id="IPR011011">
    <property type="entry name" value="Znf_FYVE_PHD"/>
</dbReference>
<dbReference type="PROSITE" id="PS01359">
    <property type="entry name" value="ZF_PHD_1"/>
    <property type="match status" value="1"/>
</dbReference>
<proteinExistence type="inferred from homology"/>
<keyword evidence="11" id="KW-0206">Cytoskeleton</keyword>
<keyword evidence="20" id="KW-1185">Reference proteome</keyword>
<accession>A0A9W6ZFF3</accession>
<comment type="subcellular location">
    <subcellularLocation>
        <location evidence="1">Cytoplasm</location>
        <location evidence="1">Cytoskeleton</location>
    </subcellularLocation>
</comment>
<feature type="compositionally biased region" description="Polar residues" evidence="16">
    <location>
        <begin position="415"/>
        <end position="424"/>
    </location>
</feature>
<evidence type="ECO:0000256" key="9">
    <source>
        <dbReference type="ARBA" id="ARBA00023054"/>
    </source>
</evidence>
<evidence type="ECO:0000259" key="17">
    <source>
        <dbReference type="PROSITE" id="PS50016"/>
    </source>
</evidence>
<feature type="domain" description="Kinesin motor" evidence="18">
    <location>
        <begin position="7"/>
        <end position="357"/>
    </location>
</feature>
<feature type="region of interest" description="Disordered" evidence="16">
    <location>
        <begin position="412"/>
        <end position="453"/>
    </location>
</feature>
<dbReference type="InterPro" id="IPR027417">
    <property type="entry name" value="P-loop_NTPase"/>
</dbReference>
<feature type="domain" description="PHD-type" evidence="17">
    <location>
        <begin position="585"/>
        <end position="648"/>
    </location>
</feature>
<dbReference type="GO" id="GO:0005875">
    <property type="term" value="C:microtubule associated complex"/>
    <property type="evidence" value="ECO:0007669"/>
    <property type="project" value="TreeGrafter"/>
</dbReference>
<keyword evidence="2" id="KW-0963">Cytoplasm</keyword>
<dbReference type="Proteomes" id="UP001165082">
    <property type="component" value="Unassembled WGS sequence"/>
</dbReference>
<dbReference type="InterPro" id="IPR019787">
    <property type="entry name" value="Znf_PHD-finger"/>
</dbReference>
<evidence type="ECO:0000256" key="2">
    <source>
        <dbReference type="ARBA" id="ARBA00022490"/>
    </source>
</evidence>
<keyword evidence="5 14" id="KW-0547">Nucleotide-binding</keyword>
<comment type="caution">
    <text evidence="19">The sequence shown here is derived from an EMBL/GenBank/DDBJ whole genome shotgun (WGS) entry which is preliminary data.</text>
</comment>